<evidence type="ECO:0000313" key="2">
    <source>
        <dbReference type="Proteomes" id="UP000028924"/>
    </source>
</evidence>
<dbReference type="KEGG" id="apro:F751_2431"/>
<sequence length="172" mass="18901">MAQHAHRALCQRALARFLGASREEAEEASLLALRAAALACIDSLWADFLKVERGKMFAHGAGGIHADRELPRDRPLPQLYQACPTTQNMETLAAAAMVRAFSRRDPWDEFKLETSALFMLLLQDFRQQLVVASFHTLDLGGIPVPAESTGATLHGYSEKSNDTVPDQALQPS</sequence>
<dbReference type="AlphaFoldDB" id="A0A087SIN5"/>
<dbReference type="GeneID" id="23613822"/>
<dbReference type="RefSeq" id="XP_011398485.1">
    <property type="nucleotide sequence ID" value="XM_011400183.1"/>
</dbReference>
<accession>A0A087SIN5</accession>
<dbReference type="Proteomes" id="UP000028924">
    <property type="component" value="Unassembled WGS sequence"/>
</dbReference>
<protein>
    <submittedName>
        <fullName evidence="1">Uncharacterized protein</fullName>
    </submittedName>
</protein>
<dbReference type="EMBL" id="KL662122">
    <property type="protein sequence ID" value="KFM25589.1"/>
    <property type="molecule type" value="Genomic_DNA"/>
</dbReference>
<reference evidence="1 2" key="1">
    <citation type="journal article" date="2014" name="BMC Genomics">
        <title>Oil accumulation mechanisms of the oleaginous microalga Chlorella protothecoides revealed through its genome, transcriptomes, and proteomes.</title>
        <authorList>
            <person name="Gao C."/>
            <person name="Wang Y."/>
            <person name="Shen Y."/>
            <person name="Yan D."/>
            <person name="He X."/>
            <person name="Dai J."/>
            <person name="Wu Q."/>
        </authorList>
    </citation>
    <scope>NUCLEOTIDE SEQUENCE [LARGE SCALE GENOMIC DNA]</scope>
    <source>
        <strain evidence="1 2">0710</strain>
    </source>
</reference>
<keyword evidence="2" id="KW-1185">Reference proteome</keyword>
<evidence type="ECO:0000313" key="1">
    <source>
        <dbReference type="EMBL" id="KFM25589.1"/>
    </source>
</evidence>
<name>A0A087SIN5_AUXPR</name>
<proteinExistence type="predicted"/>
<gene>
    <name evidence="1" type="ORF">F751_2431</name>
</gene>
<organism evidence="1 2">
    <name type="scientific">Auxenochlorella protothecoides</name>
    <name type="common">Green microalga</name>
    <name type="synonym">Chlorella protothecoides</name>
    <dbReference type="NCBI Taxonomy" id="3075"/>
    <lineage>
        <taxon>Eukaryota</taxon>
        <taxon>Viridiplantae</taxon>
        <taxon>Chlorophyta</taxon>
        <taxon>core chlorophytes</taxon>
        <taxon>Trebouxiophyceae</taxon>
        <taxon>Chlorellales</taxon>
        <taxon>Chlorellaceae</taxon>
        <taxon>Auxenochlorella</taxon>
    </lineage>
</organism>